<comment type="caution">
    <text evidence="2">The sequence shown here is derived from an EMBL/GenBank/DDBJ whole genome shotgun (WGS) entry which is preliminary data.</text>
</comment>
<dbReference type="RefSeq" id="WP_158717657.1">
    <property type="nucleotide sequence ID" value="NZ_JBHMDI010000014.1"/>
</dbReference>
<protein>
    <recommendedName>
        <fullName evidence="4">Tyr recombinase domain-containing protein</fullName>
    </recommendedName>
</protein>
<feature type="region of interest" description="Disordered" evidence="1">
    <location>
        <begin position="85"/>
        <end position="140"/>
    </location>
</feature>
<name>A0ABV5L5L5_9ACTN</name>
<dbReference type="SUPFAM" id="SSF56349">
    <property type="entry name" value="DNA breaking-rejoining enzymes"/>
    <property type="match status" value="1"/>
</dbReference>
<feature type="compositionally biased region" description="Low complexity" evidence="1">
    <location>
        <begin position="130"/>
        <end position="140"/>
    </location>
</feature>
<dbReference type="EMBL" id="JBHMDI010000014">
    <property type="protein sequence ID" value="MFB9347466.1"/>
    <property type="molecule type" value="Genomic_DNA"/>
</dbReference>
<organism evidence="2 3">
    <name type="scientific">Streptomyces heliomycini</name>
    <dbReference type="NCBI Taxonomy" id="284032"/>
    <lineage>
        <taxon>Bacteria</taxon>
        <taxon>Bacillati</taxon>
        <taxon>Actinomycetota</taxon>
        <taxon>Actinomycetes</taxon>
        <taxon>Kitasatosporales</taxon>
        <taxon>Streptomycetaceae</taxon>
        <taxon>Streptomyces</taxon>
    </lineage>
</organism>
<dbReference type="Proteomes" id="UP001589753">
    <property type="component" value="Unassembled WGS sequence"/>
</dbReference>
<evidence type="ECO:0000256" key="1">
    <source>
        <dbReference type="SAM" id="MobiDB-lite"/>
    </source>
</evidence>
<feature type="compositionally biased region" description="Basic and acidic residues" evidence="1">
    <location>
        <begin position="85"/>
        <end position="125"/>
    </location>
</feature>
<evidence type="ECO:0000313" key="3">
    <source>
        <dbReference type="Proteomes" id="UP001589753"/>
    </source>
</evidence>
<reference evidence="2 3" key="1">
    <citation type="submission" date="2024-09" db="EMBL/GenBank/DDBJ databases">
        <authorList>
            <person name="Sun Q."/>
            <person name="Mori K."/>
        </authorList>
    </citation>
    <scope>NUCLEOTIDE SEQUENCE [LARGE SCALE GENOMIC DNA]</scope>
    <source>
        <strain evidence="2 3">JCM 9767</strain>
    </source>
</reference>
<keyword evidence="3" id="KW-1185">Reference proteome</keyword>
<evidence type="ECO:0008006" key="4">
    <source>
        <dbReference type="Google" id="ProtNLM"/>
    </source>
</evidence>
<sequence length="140" mass="15476">MKPGTSARERIAALVSSSSSRPTSLIGLRLPESRLLRIGDVRWDPGRFGKVLLKGRGSQGRGKKERLVPPANGSRDLLEWWGTGPRREFDDKIDDPRVPPFPSERRYGDGSSRPVDRRRLADRAGRGGRTARVPGPAHST</sequence>
<evidence type="ECO:0000313" key="2">
    <source>
        <dbReference type="EMBL" id="MFB9347466.1"/>
    </source>
</evidence>
<proteinExistence type="predicted"/>
<accession>A0ABV5L5L5</accession>
<dbReference type="InterPro" id="IPR011010">
    <property type="entry name" value="DNA_brk_join_enz"/>
</dbReference>
<gene>
    <name evidence="2" type="ORF">ACFFUA_08320</name>
</gene>
<feature type="region of interest" description="Disordered" evidence="1">
    <location>
        <begin position="54"/>
        <end position="73"/>
    </location>
</feature>